<evidence type="ECO:0000256" key="1">
    <source>
        <dbReference type="ARBA" id="ARBA00009063"/>
    </source>
</evidence>
<keyword evidence="6" id="KW-1185">Reference proteome</keyword>
<organism evidence="5 6">
    <name type="scientific">Ranitomeya imitator</name>
    <name type="common">mimic poison frog</name>
    <dbReference type="NCBI Taxonomy" id="111125"/>
    <lineage>
        <taxon>Eukaryota</taxon>
        <taxon>Metazoa</taxon>
        <taxon>Chordata</taxon>
        <taxon>Craniata</taxon>
        <taxon>Vertebrata</taxon>
        <taxon>Euteleostomi</taxon>
        <taxon>Amphibia</taxon>
        <taxon>Batrachia</taxon>
        <taxon>Anura</taxon>
        <taxon>Neobatrachia</taxon>
        <taxon>Hyloidea</taxon>
        <taxon>Dendrobatidae</taxon>
        <taxon>Dendrobatinae</taxon>
        <taxon>Ranitomeya</taxon>
    </lineage>
</organism>
<dbReference type="Gene3D" id="1.20.58.70">
    <property type="match status" value="1"/>
</dbReference>
<evidence type="ECO:0000256" key="3">
    <source>
        <dbReference type="RuleBase" id="RU003858"/>
    </source>
</evidence>
<dbReference type="InterPro" id="IPR006011">
    <property type="entry name" value="Syntaxin_N"/>
</dbReference>
<dbReference type="PROSITE" id="PS00914">
    <property type="entry name" value="SYNTAXIN"/>
    <property type="match status" value="1"/>
</dbReference>
<reference evidence="5" key="1">
    <citation type="submission" date="2023-07" db="EMBL/GenBank/DDBJ databases">
        <authorList>
            <person name="Stuckert A."/>
        </authorList>
    </citation>
    <scope>NUCLEOTIDE SEQUENCE</scope>
</reference>
<protein>
    <recommendedName>
        <fullName evidence="4">t-SNARE coiled-coil homology domain-containing protein</fullName>
    </recommendedName>
</protein>
<dbReference type="PANTHER" id="PTHR19957">
    <property type="entry name" value="SYNTAXIN"/>
    <property type="match status" value="1"/>
</dbReference>
<dbReference type="EMBL" id="CAUEEQ010012348">
    <property type="protein sequence ID" value="CAJ0936473.1"/>
    <property type="molecule type" value="Genomic_DNA"/>
</dbReference>
<dbReference type="InterPro" id="IPR006012">
    <property type="entry name" value="Syntaxin/epimorphin_CS"/>
</dbReference>
<evidence type="ECO:0000313" key="5">
    <source>
        <dbReference type="EMBL" id="CAJ0936473.1"/>
    </source>
</evidence>
<dbReference type="SMART" id="SM00397">
    <property type="entry name" value="t_SNARE"/>
    <property type="match status" value="1"/>
</dbReference>
<name>A0ABN9LCD5_9NEOB</name>
<evidence type="ECO:0000313" key="6">
    <source>
        <dbReference type="Proteomes" id="UP001176940"/>
    </source>
</evidence>
<accession>A0ABN9LCD5</accession>
<feature type="domain" description="T-SNARE coiled-coil homology" evidence="4">
    <location>
        <begin position="198"/>
        <end position="260"/>
    </location>
</feature>
<dbReference type="InterPro" id="IPR010989">
    <property type="entry name" value="SNARE"/>
</dbReference>
<keyword evidence="2" id="KW-0175">Coiled coil</keyword>
<dbReference type="PROSITE" id="PS50192">
    <property type="entry name" value="T_SNARE"/>
    <property type="match status" value="1"/>
</dbReference>
<dbReference type="SMART" id="SM00503">
    <property type="entry name" value="SynN"/>
    <property type="match status" value="1"/>
</dbReference>
<dbReference type="InterPro" id="IPR000727">
    <property type="entry name" value="T_SNARE_dom"/>
</dbReference>
<proteinExistence type="inferred from homology"/>
<comment type="similarity">
    <text evidence="1 3">Belongs to the syntaxin family.</text>
</comment>
<dbReference type="InterPro" id="IPR045242">
    <property type="entry name" value="Syntaxin"/>
</dbReference>
<gene>
    <name evidence="5" type="ORF">RIMI_LOCUS6749164</name>
</gene>
<dbReference type="Gene3D" id="1.20.5.110">
    <property type="match status" value="1"/>
</dbReference>
<evidence type="ECO:0000259" key="4">
    <source>
        <dbReference type="PROSITE" id="PS50192"/>
    </source>
</evidence>
<comment type="caution">
    <text evidence="5">The sequence shown here is derived from an EMBL/GenBank/DDBJ whole genome shotgun (WGS) entry which is preliminary data.</text>
</comment>
<dbReference type="Pfam" id="PF00804">
    <property type="entry name" value="Syntaxin"/>
    <property type="match status" value="1"/>
</dbReference>
<sequence>MQKAKHLEECKAKEPDGEDAVVIRPQAVVFEREPIIEGYLLEIRKLQNYITDLSENVTKFGQQQKVLISSMRRFSALKKECNITQEIKVQAEGIKRHLDTLAQQAKKAEAERGSSSCLTRVLKTHHAALFRSFQSVMFRYNEAITSKQANCKKFIVRQLEVAGKEVSEEEANNMMEQGKWDVFNENLLHEDKITRGQLNEIEQRHKELITLENHIQDLRDIFLQVSILVEEQGETLNSIEIAVMNTEDCIQRTNEKIKLAVKYKKRNPCKMLFCCCCPCC</sequence>
<dbReference type="PANTHER" id="PTHR19957:SF29">
    <property type="entry name" value="SYNTAXIN-19"/>
    <property type="match status" value="1"/>
</dbReference>
<dbReference type="Proteomes" id="UP001176940">
    <property type="component" value="Unassembled WGS sequence"/>
</dbReference>
<dbReference type="SUPFAM" id="SSF47661">
    <property type="entry name" value="t-snare proteins"/>
    <property type="match status" value="1"/>
</dbReference>
<evidence type="ECO:0000256" key="2">
    <source>
        <dbReference type="ARBA" id="ARBA00023054"/>
    </source>
</evidence>